<dbReference type="Gene3D" id="1.10.287.1490">
    <property type="match status" value="1"/>
</dbReference>
<comment type="caution">
    <text evidence="8">The sequence shown here is derived from an EMBL/GenBank/DDBJ whole genome shotgun (WGS) entry which is preliminary data.</text>
</comment>
<evidence type="ECO:0000256" key="6">
    <source>
        <dbReference type="HAMAP-Rule" id="MF_01894"/>
    </source>
</evidence>
<dbReference type="Pfam" id="PF02463">
    <property type="entry name" value="SMC_N"/>
    <property type="match status" value="2"/>
</dbReference>
<dbReference type="EMBL" id="DTOZ01000050">
    <property type="protein sequence ID" value="HGE77732.1"/>
    <property type="molecule type" value="Genomic_DNA"/>
</dbReference>
<feature type="domain" description="RecF/RecN/SMC N-terminal" evidence="7">
    <location>
        <begin position="3"/>
        <end position="130"/>
    </location>
</feature>
<dbReference type="GO" id="GO:0030261">
    <property type="term" value="P:chromosome condensation"/>
    <property type="evidence" value="ECO:0007669"/>
    <property type="project" value="InterPro"/>
</dbReference>
<feature type="coiled-coil region" evidence="6">
    <location>
        <begin position="161"/>
        <end position="472"/>
    </location>
</feature>
<sequence length="1152" mass="135303">MKIKEIKLYGFKSFEQETKFLLNPGITAFVGPNGSGKSNIFDALRWVFGEQSMKALRCERNEDLIHMSADGKSDSNFAEVTVTIENENFFPQFGSEFEIKRRFYRDGESEFYLNRVKCRLQDIQALFLNSGTLTYSFLELSEIERIIHGDTKEMFDDVAGILKYQERREQTKKRLEQTEQDLLRLEDVISEMERTVRLLKRQARQTQLYQELKEEYKKLSLILLYTEYKNATAELKDAEESLNNYNQKKQGILVKLNHLEEERQRLKNELALQETKRTKLIDEINHLNEEIETLQQELIGYENELREFSIEYERKATSLQEKEDYIKNLTTRIEDYEAKLKDVNNELLTLNEKLAQEQENLERFSGEFVEATRKKEGLQRQIDAIIEHMQALKNELTRLELNKANRENILHKLNQEKEELIVIASRQSEEQANIEQEINKVVAEQDRISKIVTELQNQVLATEAKITEIANDIQIRQNDLNDCKLLIDALSNRLGKIENVKFVKQQFKEKFLGIYRDYITVHQGYEGIIDICLYDTLNFFLIDDISINDLKNLPEGRYGFILRKEKKKRDIPEEIKMFKPIAEFCEFKSHKELLKDILSDFFLTPSFDEALKYAELFPDYGFVTPDGVLFYKNSIIIQKGGFGYFQITNKLNEYQSKAETFQNEIIFLTDEKRKLSNQLSQMRSEIENYKEQLFSLNIKKSELSMHLNTIKNKLDSINSDIGEINNEKNKLTSEISEMNNSINEILHRISEHEEMFAQMEREKEQLEDLIKEIEGRIDEKNKELNQIMLKVGILKELKSVTERNISDARNEIARFKTEIEEITKLPAEDKRISLEQKINELKHEIQARKEKKVSLENQIPEKIIQELTKNLDSIYEEISRIQKEQDEIQNLIMQVNFRIFELNHKKEELIKKAKEEFQTELVEYVPEDIPDVEQRLNEVKERMAKIGEINPLSLSAYEEEKKRLDEFLAQRNDIIAAKQNLLKSIAELDLRAKERFIETFKEVKDKFNQVFSRFFEGGEADLILIDPDNPLTSSVDIVVRMKGKRIKRINQLSGGERTLLAVSLLLAFYLVKPAPFCILDEIDAPLDDVNVVRFNKFLRELSQHTQVVIITHNRATMEYADYIYGLTMEKPGKSKIVSTRLEDLEPVGVEEQ</sequence>
<dbReference type="PANTHER" id="PTHR43977">
    <property type="entry name" value="STRUCTURAL MAINTENANCE OF CHROMOSOMES PROTEIN 3"/>
    <property type="match status" value="1"/>
</dbReference>
<keyword evidence="2 6" id="KW-0547">Nucleotide-binding</keyword>
<evidence type="ECO:0000256" key="5">
    <source>
        <dbReference type="ARBA" id="ARBA00023125"/>
    </source>
</evidence>
<dbReference type="SUPFAM" id="SSF90257">
    <property type="entry name" value="Myosin rod fragments"/>
    <property type="match status" value="1"/>
</dbReference>
<dbReference type="PIRSF" id="PIRSF005719">
    <property type="entry name" value="SMC"/>
    <property type="match status" value="1"/>
</dbReference>
<keyword evidence="3 6" id="KW-0067">ATP-binding</keyword>
<comment type="domain">
    <text evidence="6">Contains large globular domains required for ATP hydrolysis at each terminus and a third globular domain forming a flexible hinge near the middle of the molecule. These domains are separated by coiled-coil structures.</text>
</comment>
<dbReference type="NCBIfam" id="TIGR02168">
    <property type="entry name" value="SMC_prok_B"/>
    <property type="match status" value="1"/>
</dbReference>
<feature type="binding site" evidence="6">
    <location>
        <begin position="32"/>
        <end position="39"/>
    </location>
    <ligand>
        <name>ATP</name>
        <dbReference type="ChEBI" id="CHEBI:30616"/>
    </ligand>
</feature>
<dbReference type="GO" id="GO:0005524">
    <property type="term" value="F:ATP binding"/>
    <property type="evidence" value="ECO:0007669"/>
    <property type="project" value="UniProtKB-UniRule"/>
</dbReference>
<keyword evidence="4 6" id="KW-0175">Coiled coil</keyword>
<comment type="subcellular location">
    <subcellularLocation>
        <location evidence="6">Cytoplasm</location>
    </subcellularLocation>
</comment>
<dbReference type="GO" id="GO:0007059">
    <property type="term" value="P:chromosome segregation"/>
    <property type="evidence" value="ECO:0007669"/>
    <property type="project" value="UniProtKB-UniRule"/>
</dbReference>
<dbReference type="InterPro" id="IPR011890">
    <property type="entry name" value="SMC_prok"/>
</dbReference>
<dbReference type="InterPro" id="IPR024704">
    <property type="entry name" value="SMC"/>
</dbReference>
<evidence type="ECO:0000256" key="2">
    <source>
        <dbReference type="ARBA" id="ARBA00022741"/>
    </source>
</evidence>
<comment type="function">
    <text evidence="6">Required for chromosome condensation and partitioning.</text>
</comment>
<dbReference type="GO" id="GO:0005694">
    <property type="term" value="C:chromosome"/>
    <property type="evidence" value="ECO:0007669"/>
    <property type="project" value="InterPro"/>
</dbReference>
<keyword evidence="5 6" id="KW-0238">DNA-binding</keyword>
<reference evidence="8" key="1">
    <citation type="journal article" date="2020" name="mSystems">
        <title>Genome- and Community-Level Interaction Insights into Carbon Utilization and Element Cycling Functions of Hydrothermarchaeota in Hydrothermal Sediment.</title>
        <authorList>
            <person name="Zhou Z."/>
            <person name="Liu Y."/>
            <person name="Xu W."/>
            <person name="Pan J."/>
            <person name="Luo Z.H."/>
            <person name="Li M."/>
        </authorList>
    </citation>
    <scope>NUCLEOTIDE SEQUENCE [LARGE SCALE GENOMIC DNA]</scope>
    <source>
        <strain evidence="8">SpSt-961</strain>
    </source>
</reference>
<dbReference type="Gene3D" id="3.40.50.300">
    <property type="entry name" value="P-loop containing nucleotide triphosphate hydrolases"/>
    <property type="match status" value="2"/>
</dbReference>
<gene>
    <name evidence="6 8" type="primary">smc</name>
    <name evidence="8" type="ORF">ENX68_01865</name>
</gene>
<evidence type="ECO:0000256" key="1">
    <source>
        <dbReference type="ARBA" id="ARBA00022490"/>
    </source>
</evidence>
<dbReference type="SUPFAM" id="SSF75553">
    <property type="entry name" value="Smc hinge domain"/>
    <property type="match status" value="1"/>
</dbReference>
<keyword evidence="1 6" id="KW-0963">Cytoplasm</keyword>
<comment type="similarity">
    <text evidence="6">Belongs to the SMC family.</text>
</comment>
<evidence type="ECO:0000256" key="4">
    <source>
        <dbReference type="ARBA" id="ARBA00023054"/>
    </source>
</evidence>
<dbReference type="InterPro" id="IPR036277">
    <property type="entry name" value="SMC_hinge_sf"/>
</dbReference>
<dbReference type="HAMAP" id="MF_01894">
    <property type="entry name" value="Smc_prok"/>
    <property type="match status" value="1"/>
</dbReference>
<evidence type="ECO:0000256" key="3">
    <source>
        <dbReference type="ARBA" id="ARBA00022840"/>
    </source>
</evidence>
<dbReference type="InterPro" id="IPR003395">
    <property type="entry name" value="RecF/RecN/SMC_N"/>
</dbReference>
<dbReference type="GO" id="GO:0003677">
    <property type="term" value="F:DNA binding"/>
    <property type="evidence" value="ECO:0007669"/>
    <property type="project" value="UniProtKB-UniRule"/>
</dbReference>
<dbReference type="AlphaFoldDB" id="A0A7V3RGF7"/>
<dbReference type="InterPro" id="IPR027417">
    <property type="entry name" value="P-loop_NTPase"/>
</dbReference>
<dbReference type="GO" id="GO:0005737">
    <property type="term" value="C:cytoplasm"/>
    <property type="evidence" value="ECO:0007669"/>
    <property type="project" value="UniProtKB-SubCell"/>
</dbReference>
<feature type="domain" description="RecF/RecN/SMC N-terminal" evidence="7">
    <location>
        <begin position="395"/>
        <end position="1134"/>
    </location>
</feature>
<evidence type="ECO:0000313" key="8">
    <source>
        <dbReference type="EMBL" id="HGE77732.1"/>
    </source>
</evidence>
<dbReference type="SUPFAM" id="SSF52540">
    <property type="entry name" value="P-loop containing nucleoside triphosphate hydrolases"/>
    <property type="match status" value="1"/>
</dbReference>
<name>A0A7V3RGF7_UNCW3</name>
<protein>
    <recommendedName>
        <fullName evidence="6">Chromosome partition protein Smc</fullName>
    </recommendedName>
</protein>
<dbReference type="GO" id="GO:0007062">
    <property type="term" value="P:sister chromatid cohesion"/>
    <property type="evidence" value="ECO:0007669"/>
    <property type="project" value="InterPro"/>
</dbReference>
<comment type="subunit">
    <text evidence="6">Homodimer.</text>
</comment>
<proteinExistence type="inferred from homology"/>
<dbReference type="GO" id="GO:0006260">
    <property type="term" value="P:DNA replication"/>
    <property type="evidence" value="ECO:0007669"/>
    <property type="project" value="UniProtKB-UniRule"/>
</dbReference>
<accession>A0A7V3RGF7</accession>
<dbReference type="GO" id="GO:0016887">
    <property type="term" value="F:ATP hydrolysis activity"/>
    <property type="evidence" value="ECO:0007669"/>
    <property type="project" value="InterPro"/>
</dbReference>
<organism evidence="8">
    <name type="scientific">candidate division WOR-3 bacterium</name>
    <dbReference type="NCBI Taxonomy" id="2052148"/>
    <lineage>
        <taxon>Bacteria</taxon>
        <taxon>Bacteria division WOR-3</taxon>
    </lineage>
</organism>
<evidence type="ECO:0000259" key="7">
    <source>
        <dbReference type="Pfam" id="PF02463"/>
    </source>
</evidence>
<feature type="coiled-coil region" evidence="6">
    <location>
        <begin position="644"/>
        <end position="891"/>
    </location>
</feature>